<feature type="transmembrane region" description="Helical" evidence="1">
    <location>
        <begin position="165"/>
        <end position="190"/>
    </location>
</feature>
<feature type="transmembrane region" description="Helical" evidence="1">
    <location>
        <begin position="252"/>
        <end position="271"/>
    </location>
</feature>
<sequence>MSVNPGRVQKEYWLVFAFSAAIVFGNAYLILVNHDAAFSSDEASYLALGSGNWDVNITHRYRVIIPFLARGLAEILSLLSGKSGTLPLGFSFFVVNSTLMALAGTVLYSLAKTVGAGVAGRFIAVLAVLSSGYCSYLAGIALVDSLYFLALALLFYSLVSQNEAALFGCLILGPLAKESFWLFVPLTLIFGRFIPLHRLVFYLVLAGCIFIANNSLVDSLSGLPVPARAANAFEHLHNAGRTFRKFFSLSGFMSWFSAFGIFNFLVLAGLLSRKLRLKPGARLTQMQVLFLLIVAAHVLLSGDIGRMWYLAAPVFAVAVALTTDRLLAPFFRREQISLNEPELAEQQSK</sequence>
<proteinExistence type="predicted"/>
<evidence type="ECO:0000313" key="3">
    <source>
        <dbReference type="Proteomes" id="UP000644147"/>
    </source>
</evidence>
<keyword evidence="1" id="KW-0472">Membrane</keyword>
<keyword evidence="1" id="KW-0812">Transmembrane</keyword>
<dbReference type="RefSeq" id="WP_200506282.1">
    <property type="nucleotide sequence ID" value="NZ_JAEHFX010000005.1"/>
</dbReference>
<dbReference type="EMBL" id="JAEHFX010000005">
    <property type="protein sequence ID" value="MBK0403531.1"/>
    <property type="molecule type" value="Genomic_DNA"/>
</dbReference>
<protein>
    <recommendedName>
        <fullName evidence="4">Glycosyltransferase RgtA/B/C/D-like domain-containing protein</fullName>
    </recommendedName>
</protein>
<dbReference type="Proteomes" id="UP000644147">
    <property type="component" value="Unassembled WGS sequence"/>
</dbReference>
<evidence type="ECO:0008006" key="4">
    <source>
        <dbReference type="Google" id="ProtNLM"/>
    </source>
</evidence>
<name>A0ABS1C2A7_9BACT</name>
<evidence type="ECO:0000256" key="1">
    <source>
        <dbReference type="SAM" id="Phobius"/>
    </source>
</evidence>
<evidence type="ECO:0000313" key="2">
    <source>
        <dbReference type="EMBL" id="MBK0403531.1"/>
    </source>
</evidence>
<gene>
    <name evidence="2" type="ORF">I5M27_11080</name>
</gene>
<reference evidence="2 3" key="1">
    <citation type="submission" date="2020-12" db="EMBL/GenBank/DDBJ databases">
        <title>Bacterial novel species Adhaeribacter sp. BT258 isolated from soil.</title>
        <authorList>
            <person name="Jung H.-Y."/>
        </authorList>
    </citation>
    <scope>NUCLEOTIDE SEQUENCE [LARGE SCALE GENOMIC DNA]</scope>
    <source>
        <strain evidence="2 3">BT258</strain>
    </source>
</reference>
<feature type="transmembrane region" description="Helical" evidence="1">
    <location>
        <begin position="283"/>
        <end position="301"/>
    </location>
</feature>
<feature type="transmembrane region" description="Helical" evidence="1">
    <location>
        <begin position="88"/>
        <end position="110"/>
    </location>
</feature>
<feature type="transmembrane region" description="Helical" evidence="1">
    <location>
        <begin position="199"/>
        <end position="217"/>
    </location>
</feature>
<organism evidence="2 3">
    <name type="scientific">Adhaeribacter terrigena</name>
    <dbReference type="NCBI Taxonomy" id="2793070"/>
    <lineage>
        <taxon>Bacteria</taxon>
        <taxon>Pseudomonadati</taxon>
        <taxon>Bacteroidota</taxon>
        <taxon>Cytophagia</taxon>
        <taxon>Cytophagales</taxon>
        <taxon>Hymenobacteraceae</taxon>
        <taxon>Adhaeribacter</taxon>
    </lineage>
</organism>
<feature type="transmembrane region" description="Helical" evidence="1">
    <location>
        <begin position="12"/>
        <end position="31"/>
    </location>
</feature>
<comment type="caution">
    <text evidence="2">The sequence shown here is derived from an EMBL/GenBank/DDBJ whole genome shotgun (WGS) entry which is preliminary data.</text>
</comment>
<keyword evidence="1" id="KW-1133">Transmembrane helix</keyword>
<accession>A0ABS1C2A7</accession>
<feature type="transmembrane region" description="Helical" evidence="1">
    <location>
        <begin position="122"/>
        <end position="153"/>
    </location>
</feature>
<keyword evidence="3" id="KW-1185">Reference proteome</keyword>